<dbReference type="SUPFAM" id="SSF48239">
    <property type="entry name" value="Terpenoid cyclases/Protein prenyltransferases"/>
    <property type="match status" value="1"/>
</dbReference>
<dbReference type="EMBL" id="CP030840">
    <property type="protein sequence ID" value="AXC14002.1"/>
    <property type="molecule type" value="Genomic_DNA"/>
</dbReference>
<evidence type="ECO:0000313" key="2">
    <source>
        <dbReference type="Proteomes" id="UP000253606"/>
    </source>
</evidence>
<protein>
    <submittedName>
        <fullName evidence="1">Squalene-hopene cyclase</fullName>
    </submittedName>
</protein>
<reference evidence="1 2" key="1">
    <citation type="journal article" date="2018" name="Front. Microbiol.">
        <title>Hydrolytic Capabilities as a Key to Environmental Success: Chitinolytic and Cellulolytic Acidobacteria From Acidic Sub-arctic Soils and Boreal Peatlands.</title>
        <authorList>
            <person name="Belova S.E."/>
            <person name="Ravin N.V."/>
            <person name="Pankratov T.A."/>
            <person name="Rakitin A.L."/>
            <person name="Ivanova A.A."/>
            <person name="Beletsky A.V."/>
            <person name="Mardanov A.V."/>
            <person name="Sinninghe Damste J.S."/>
            <person name="Dedysh S.N."/>
        </authorList>
    </citation>
    <scope>NUCLEOTIDE SEQUENCE [LARGE SCALE GENOMIC DNA]</scope>
    <source>
        <strain evidence="1 2">SBC82</strain>
    </source>
</reference>
<dbReference type="Gene3D" id="1.50.10.20">
    <property type="match status" value="1"/>
</dbReference>
<dbReference type="InterPro" id="IPR008930">
    <property type="entry name" value="Terpenoid_cyclase/PrenylTrfase"/>
</dbReference>
<dbReference type="Proteomes" id="UP000253606">
    <property type="component" value="Chromosome"/>
</dbReference>
<accession>A0A2Z5G4C9</accession>
<organism evidence="1 2">
    <name type="scientific">Acidisarcina polymorpha</name>
    <dbReference type="NCBI Taxonomy" id="2211140"/>
    <lineage>
        <taxon>Bacteria</taxon>
        <taxon>Pseudomonadati</taxon>
        <taxon>Acidobacteriota</taxon>
        <taxon>Terriglobia</taxon>
        <taxon>Terriglobales</taxon>
        <taxon>Acidobacteriaceae</taxon>
        <taxon>Acidisarcina</taxon>
    </lineage>
</organism>
<evidence type="ECO:0000313" key="1">
    <source>
        <dbReference type="EMBL" id="AXC14002.1"/>
    </source>
</evidence>
<dbReference type="AlphaFoldDB" id="A0A2Z5G4C9"/>
<dbReference type="KEGG" id="abas:ACPOL_4734"/>
<proteinExistence type="predicted"/>
<sequence length="678" mass="74162">MRTLHDSVVPVLERMLADDRIVGERRTQFWCLFNLFTQESLQYPVEGTPPRFSSICDDGSPWEYCVSLGPGGSGDVRYLTEVGSPFNSLSSRTDLSLIRIKQALQVVGLPPSAEAFITCLLKSLPDSAEVLDQLPAGFWISVGCAGDSAPIIQVYANNDWGEELQKWVRLTSVLRESRALGLAARLRDLAPLLAPFFSPAGIAVTFKEQPLLKVYFRPKRGAAWEATRELVSVIEPEFLGPMSVLEQLLSPALSTLPDRALLFSIAQSATAETLSIKVDINARYLFQSNTEATAAIETLASEIGVSPQKYHEALALIDPAAPASLSPSHDFIGMGTGPSGPRLNIYLRDNTRPSAVPKQANRGTRTYDSAAALEGAVGYILNQQHKSGEWTDFSLPIVGASNVWVTAVVGDALFKTLCSSEAEASIHSAIATAIPWLLSKTRHSGWSFNERAQTDADSTAMSLLLLRQLGIDITPYRATLRAYAIESGEYGTFQVADYPNCWSHAHADVFPTVLRALGSYSPTAFERVLKLRDSAGAWRSYWWETDLYATLAALDYFAACSQYPEIQQTESWVLLQTGQSFGAFEKALCLQALQHFKRNRDIIEASTGLVTELLQSQLPDGSWARSAMLRVPQTDCEQPWIDGGSSAVYADSGLFTTATVCKALSVHGRLQGLDRRSS</sequence>
<name>A0A2Z5G4C9_9BACT</name>
<gene>
    <name evidence="1" type="ORF">ACPOL_4734</name>
</gene>
<keyword evidence="2" id="KW-1185">Reference proteome</keyword>